<dbReference type="Proteomes" id="UP001164390">
    <property type="component" value="Chromosome"/>
</dbReference>
<dbReference type="Pfam" id="PF16177">
    <property type="entry name" value="ACAS_N"/>
    <property type="match status" value="1"/>
</dbReference>
<dbReference type="PANTHER" id="PTHR42921">
    <property type="entry name" value="ACETOACETYL-COA SYNTHETASE"/>
    <property type="match status" value="1"/>
</dbReference>
<dbReference type="InterPro" id="IPR005914">
    <property type="entry name" value="Acac_CoA_synth"/>
</dbReference>
<dbReference type="PANTHER" id="PTHR42921:SF1">
    <property type="entry name" value="ACETOACETYL-COA SYNTHETASE"/>
    <property type="match status" value="1"/>
</dbReference>
<dbReference type="KEGG" id="sgrg:L0C25_11865"/>
<dbReference type="EMBL" id="CP094970">
    <property type="protein sequence ID" value="UYM07729.1"/>
    <property type="molecule type" value="Genomic_DNA"/>
</dbReference>
<dbReference type="SUPFAM" id="SSF56801">
    <property type="entry name" value="Acetyl-CoA synthetase-like"/>
    <property type="match status" value="1"/>
</dbReference>
<dbReference type="Pfam" id="PF00501">
    <property type="entry name" value="AMP-binding"/>
    <property type="match status" value="1"/>
</dbReference>
<feature type="domain" description="Acetyl-coenzyme A synthetase N-terminal" evidence="7">
    <location>
        <begin position="43"/>
        <end position="100"/>
    </location>
</feature>
<dbReference type="NCBIfam" id="NF002937">
    <property type="entry name" value="PRK03584.1"/>
    <property type="match status" value="1"/>
</dbReference>
<protein>
    <submittedName>
        <fullName evidence="8">Acetoacetate--CoA ligase</fullName>
        <ecNumber evidence="8">6.2.1.16</ecNumber>
    </submittedName>
</protein>
<evidence type="ECO:0000256" key="3">
    <source>
        <dbReference type="ARBA" id="ARBA00022741"/>
    </source>
</evidence>
<reference evidence="8" key="1">
    <citation type="submission" date="2022-01" db="EMBL/GenBank/DDBJ databases">
        <title>Nocardioidaceae gen. sp. A5X3R13.</title>
        <authorList>
            <person name="Lopez Marin M.A."/>
            <person name="Uhlik O."/>
        </authorList>
    </citation>
    <scope>NUCLEOTIDE SEQUENCE</scope>
    <source>
        <strain evidence="8">A5X3R13</strain>
    </source>
</reference>
<keyword evidence="4" id="KW-0067">ATP-binding</keyword>
<dbReference type="NCBIfam" id="TIGR01217">
    <property type="entry name" value="ac_ac_CoA_syn"/>
    <property type="match status" value="1"/>
</dbReference>
<dbReference type="CDD" id="cd05943">
    <property type="entry name" value="AACS"/>
    <property type="match status" value="1"/>
</dbReference>
<comment type="similarity">
    <text evidence="1">Belongs to the ATP-dependent AMP-binding enzyme family.</text>
</comment>
<evidence type="ECO:0000259" key="6">
    <source>
        <dbReference type="Pfam" id="PF13193"/>
    </source>
</evidence>
<dbReference type="Pfam" id="PF13193">
    <property type="entry name" value="AMP-binding_C"/>
    <property type="match status" value="1"/>
</dbReference>
<dbReference type="AlphaFoldDB" id="A0AA46TMM3"/>
<dbReference type="EC" id="6.2.1.16" evidence="8"/>
<evidence type="ECO:0000256" key="2">
    <source>
        <dbReference type="ARBA" id="ARBA00022598"/>
    </source>
</evidence>
<evidence type="ECO:0000256" key="4">
    <source>
        <dbReference type="ARBA" id="ARBA00022840"/>
    </source>
</evidence>
<dbReference type="GO" id="GO:0005524">
    <property type="term" value="F:ATP binding"/>
    <property type="evidence" value="ECO:0007669"/>
    <property type="project" value="UniProtKB-KW"/>
</dbReference>
<keyword evidence="2 8" id="KW-0436">Ligase</keyword>
<dbReference type="GO" id="GO:0006629">
    <property type="term" value="P:lipid metabolic process"/>
    <property type="evidence" value="ECO:0007669"/>
    <property type="project" value="InterPro"/>
</dbReference>
<feature type="domain" description="AMP-binding enzyme C-terminal" evidence="6">
    <location>
        <begin position="546"/>
        <end position="622"/>
    </location>
</feature>
<keyword evidence="3" id="KW-0547">Nucleotide-binding</keyword>
<dbReference type="InterPro" id="IPR032387">
    <property type="entry name" value="ACAS_N"/>
</dbReference>
<accession>A0AA46TMM3</accession>
<dbReference type="Gene3D" id="3.30.300.30">
    <property type="match status" value="1"/>
</dbReference>
<name>A0AA46TMM3_9ACTN</name>
<dbReference type="PROSITE" id="PS00455">
    <property type="entry name" value="AMP_BINDING"/>
    <property type="match status" value="1"/>
</dbReference>
<feature type="domain" description="AMP-dependent synthetase/ligase" evidence="5">
    <location>
        <begin position="117"/>
        <end position="479"/>
    </location>
</feature>
<proteinExistence type="inferred from homology"/>
<keyword evidence="9" id="KW-1185">Reference proteome</keyword>
<dbReference type="InterPro" id="IPR020845">
    <property type="entry name" value="AMP-binding_CS"/>
</dbReference>
<dbReference type="InterPro" id="IPR042099">
    <property type="entry name" value="ANL_N_sf"/>
</dbReference>
<dbReference type="GO" id="GO:0030729">
    <property type="term" value="F:acetoacetate-CoA ligase activity"/>
    <property type="evidence" value="ECO:0007669"/>
    <property type="project" value="UniProtKB-EC"/>
</dbReference>
<gene>
    <name evidence="8" type="ORF">L0C25_11865</name>
</gene>
<dbReference type="InterPro" id="IPR000873">
    <property type="entry name" value="AMP-dep_synth/lig_dom"/>
</dbReference>
<organism evidence="8 9">
    <name type="scientific">Solicola gregarius</name>
    <dbReference type="NCBI Taxonomy" id="2908642"/>
    <lineage>
        <taxon>Bacteria</taxon>
        <taxon>Bacillati</taxon>
        <taxon>Actinomycetota</taxon>
        <taxon>Actinomycetes</taxon>
        <taxon>Propionibacteriales</taxon>
        <taxon>Nocardioidaceae</taxon>
        <taxon>Solicola</taxon>
    </lineage>
</organism>
<dbReference type="InterPro" id="IPR045851">
    <property type="entry name" value="AMP-bd_C_sf"/>
</dbReference>
<evidence type="ECO:0000256" key="1">
    <source>
        <dbReference type="ARBA" id="ARBA00006432"/>
    </source>
</evidence>
<evidence type="ECO:0000313" key="9">
    <source>
        <dbReference type="Proteomes" id="UP001164390"/>
    </source>
</evidence>
<dbReference type="Gene3D" id="3.40.50.12780">
    <property type="entry name" value="N-terminal domain of ligase-like"/>
    <property type="match status" value="1"/>
</dbReference>
<sequence>MDKPAAPHDAPLWSPPADVRTTTRIGDYLEWLEQVRGLTFESYAALWQWSVDDLDAFWMSVWEYFGLSDLASSSTPEVALSDAAMPGAVWFPGTTVNYAEAVLRMPGRTDDDVVVLGESQTRAPVRLTAAELRDQVGRARAGLVRMGVQRGDRVAAYAPNIPETLIMLLAAASLGATFSSCAPEFGTRSVVDRWRQIEPTVLLAVDGYGYGDKPIDRREEVAAIREALPTLEHVVWLPYLEPDRAAPDDAVSWAAFTSEPGELAYEPVPFDHPLYVLYSSGTTGLPKPIVHGHGGILVEHLKALALQSDLGPDDRFFWFSTTGWMMWNLLVSGLSVGSSIIMYDGNPGSPNLGELWRMAERTEMTYFGTSAPYLLTCRKRRIEPRTIADLSRLRGVGSTGAPLPAEGFEWVYEALGDGVHLASISGGTDVCTAFIGGVPLLPVYAGEISCRFLGCKLEAYDEQAEPVIGRLGELVITAPMPSMPVGFWGDADGSRYRDAYFEHIPGVWRHGDWITVTERGSCIVSGRSDATLNRGGVRLGTAEFYSVVEALPEVADSLVVHLEDDGGGAGELILFVVPAEGTTVDDALTRSIASALRTNLSPRHVPDRIHQVPALPRTLSGKKLEVPVKKILQGADAENAAAKGALANPESLDAFTTYARR</sequence>
<evidence type="ECO:0000313" key="8">
    <source>
        <dbReference type="EMBL" id="UYM07729.1"/>
    </source>
</evidence>
<evidence type="ECO:0000259" key="5">
    <source>
        <dbReference type="Pfam" id="PF00501"/>
    </source>
</evidence>
<dbReference type="InterPro" id="IPR025110">
    <property type="entry name" value="AMP-bd_C"/>
</dbReference>
<evidence type="ECO:0000259" key="7">
    <source>
        <dbReference type="Pfam" id="PF16177"/>
    </source>
</evidence>
<dbReference type="RefSeq" id="WP_271636703.1">
    <property type="nucleotide sequence ID" value="NZ_CP094970.1"/>
</dbReference>